<keyword evidence="2" id="KW-1185">Reference proteome</keyword>
<proteinExistence type="predicted"/>
<evidence type="ECO:0000313" key="2">
    <source>
        <dbReference type="Proteomes" id="UP000445309"/>
    </source>
</evidence>
<dbReference type="EMBL" id="CACVBY010000007">
    <property type="protein sequence ID" value="CAA7386249.1"/>
    <property type="molecule type" value="Genomic_DNA"/>
</dbReference>
<dbReference type="AlphaFoldDB" id="A0A6N4XRL1"/>
<reference evidence="1 2" key="1">
    <citation type="submission" date="2020-01" db="EMBL/GenBank/DDBJ databases">
        <authorList>
            <person name="Rodrigo-Torres L."/>
            <person name="Arahal R. D."/>
            <person name="Lucena T."/>
        </authorList>
    </citation>
    <scope>NUCLEOTIDE SEQUENCE [LARGE SCALE GENOMIC DNA]</scope>
    <source>
        <strain evidence="1 2">CECT 9393</strain>
    </source>
</reference>
<evidence type="ECO:0000313" key="1">
    <source>
        <dbReference type="EMBL" id="CAA7386249.1"/>
    </source>
</evidence>
<sequence>MPNKNKISLFLEEQKDTTTKMMNYYKNNVIIY</sequence>
<protein>
    <submittedName>
        <fullName evidence="1">Uncharacterized protein</fullName>
    </submittedName>
</protein>
<organism evidence="1 2">
    <name type="scientific">Chryseobacterium fistulae</name>
    <dbReference type="NCBI Taxonomy" id="2675058"/>
    <lineage>
        <taxon>Bacteria</taxon>
        <taxon>Pseudomonadati</taxon>
        <taxon>Bacteroidota</taxon>
        <taxon>Flavobacteriia</taxon>
        <taxon>Flavobacteriales</taxon>
        <taxon>Weeksellaceae</taxon>
        <taxon>Chryseobacterium group</taxon>
        <taxon>Chryseobacterium</taxon>
    </lineage>
</organism>
<name>A0A6N4XRL1_9FLAO</name>
<gene>
    <name evidence="1" type="ORF">CHRY9393_00541</name>
</gene>
<accession>A0A6N4XRL1</accession>
<dbReference type="Proteomes" id="UP000445309">
    <property type="component" value="Unassembled WGS sequence"/>
</dbReference>